<evidence type="ECO:0000256" key="3">
    <source>
        <dbReference type="ARBA" id="ARBA00022989"/>
    </source>
</evidence>
<evidence type="ECO:0000256" key="4">
    <source>
        <dbReference type="ARBA" id="ARBA00023136"/>
    </source>
</evidence>
<evidence type="ECO:0000256" key="1">
    <source>
        <dbReference type="ARBA" id="ARBA00004141"/>
    </source>
</evidence>
<keyword evidence="4" id="KW-0472">Membrane</keyword>
<name>Q7M2B1_RAT</name>
<dbReference type="InterPro" id="IPR003945">
    <property type="entry name" value="NU5C-like"/>
</dbReference>
<evidence type="ECO:0000313" key="6">
    <source>
        <dbReference type="PIR" id="A60600"/>
    </source>
</evidence>
<protein>
    <recommendedName>
        <fullName evidence="5">NADH dehydrogenase subunit 5</fullName>
    </recommendedName>
</protein>
<keyword evidence="2" id="KW-0812">Transmembrane</keyword>
<keyword evidence="3" id="KW-1133">Transmembrane helix</keyword>
<organism evidence="6">
    <name type="scientific">Rattus norvegicus</name>
    <name type="common">Rat</name>
    <dbReference type="NCBI Taxonomy" id="10116"/>
    <lineage>
        <taxon>Eukaryota</taxon>
        <taxon>Metazoa</taxon>
        <taxon>Chordata</taxon>
        <taxon>Craniata</taxon>
        <taxon>Vertebrata</taxon>
        <taxon>Euteleostomi</taxon>
        <taxon>Mammalia</taxon>
        <taxon>Eutheria</taxon>
        <taxon>Euarchontoglires</taxon>
        <taxon>Glires</taxon>
        <taxon>Rodentia</taxon>
        <taxon>Myomorpha</taxon>
        <taxon>Muroidea</taxon>
        <taxon>Muridae</taxon>
        <taxon>Murinae</taxon>
        <taxon>Rattus</taxon>
    </lineage>
</organism>
<dbReference type="PANTHER" id="PTHR42829">
    <property type="entry name" value="NADH-UBIQUINONE OXIDOREDUCTASE CHAIN 5"/>
    <property type="match status" value="1"/>
</dbReference>
<feature type="non-terminal residue" evidence="6">
    <location>
        <position position="1"/>
    </location>
</feature>
<evidence type="ECO:0000256" key="2">
    <source>
        <dbReference type="ARBA" id="ARBA00022692"/>
    </source>
</evidence>
<geneLocation type="mitochondrion" evidence="6"/>
<sequence length="107" mass="11861">KRDMWLGWSIRKLADEQDIRCMGNSTIIMPFKSSWLVTGSLALTGLPFVTRSYSKAPGIEAKNTCNTNAWAVLVTLIAASKTATYSMRIKYLIVMTKVRGGKAESKN</sequence>
<dbReference type="AlphaFoldDB" id="Q7M2B1"/>
<comment type="subcellular location">
    <subcellularLocation>
        <location evidence="1">Membrane</location>
        <topology evidence="1">Multi-pass membrane protein</topology>
    </subcellularLocation>
</comment>
<dbReference type="PIR" id="A60600">
    <property type="entry name" value="A60600"/>
</dbReference>
<dbReference type="GO" id="GO:0042773">
    <property type="term" value="P:ATP synthesis coupled electron transport"/>
    <property type="evidence" value="ECO:0007669"/>
    <property type="project" value="InterPro"/>
</dbReference>
<dbReference type="PANTHER" id="PTHR42829:SF2">
    <property type="entry name" value="NADH-UBIQUINONE OXIDOREDUCTASE CHAIN 5"/>
    <property type="match status" value="1"/>
</dbReference>
<accession>Q7M2B1</accession>
<dbReference type="GO" id="GO:0008137">
    <property type="term" value="F:NADH dehydrogenase (ubiquinone) activity"/>
    <property type="evidence" value="ECO:0007669"/>
    <property type="project" value="InterPro"/>
</dbReference>
<evidence type="ECO:0000256" key="5">
    <source>
        <dbReference type="ARBA" id="ARBA00031027"/>
    </source>
</evidence>
<feature type="non-terminal residue" evidence="6">
    <location>
        <position position="107"/>
    </location>
</feature>
<proteinExistence type="predicted"/>
<dbReference type="GO" id="GO:0016020">
    <property type="term" value="C:membrane"/>
    <property type="evidence" value="ECO:0007669"/>
    <property type="project" value="UniProtKB-SubCell"/>
</dbReference>
<reference evidence="6" key="1">
    <citation type="journal article" date="1989" name="Exp. Cell Res.">
        <title>Increased level of the mitochondrial ND5 transcript in chemically induced rat hepatomas.</title>
        <authorList>
            <person name="Corral M."/>
            <person name="Paris B."/>
            <person name="Baffet G."/>
            <person name="Tichonicky L."/>
            <person name="Guguen-Guillouzo C."/>
            <person name="Kruh J."/>
            <person name="Defer N."/>
        </authorList>
    </citation>
    <scope>NUCLEOTIDE SEQUENCE</scope>
</reference>